<feature type="domain" description="4Fe-4S ferredoxin-type" evidence="5">
    <location>
        <begin position="162"/>
        <end position="187"/>
    </location>
</feature>
<dbReference type="InterPro" id="IPR006067">
    <property type="entry name" value="NO2/SO3_Rdtase_4Fe4S_dom"/>
</dbReference>
<evidence type="ECO:0000313" key="7">
    <source>
        <dbReference type="Proteomes" id="UP000752814"/>
    </source>
</evidence>
<dbReference type="GO" id="GO:0050311">
    <property type="term" value="F:sulfite reductase (ferredoxin) activity"/>
    <property type="evidence" value="ECO:0007669"/>
    <property type="project" value="TreeGrafter"/>
</dbReference>
<evidence type="ECO:0000256" key="4">
    <source>
        <dbReference type="ARBA" id="ARBA00023014"/>
    </source>
</evidence>
<name>A0A8J8PF96_9ARCH</name>
<dbReference type="GO" id="GO:0020037">
    <property type="term" value="F:heme binding"/>
    <property type="evidence" value="ECO:0007669"/>
    <property type="project" value="InterPro"/>
</dbReference>
<sequence length="303" mass="33686">MSLNADQIKEVKNQGFLINRGTELFSGRIITGNGVLTAAELKTACEAAEKFGNGNLTFTTRQTVELPGIPYEKIPEFKQFVTERGLSVGGTGRRVRPIVSCKGTTCIYGLHDSQEMATEAHERFFKGYADVLFPHKIKISVGGCPNNCVKPDINDIGIMGQRIPIVNTEICKSCKKCKVEAVCPMNAAVKSDMIVIDKEACVQCGRCSDKCPFGAVTGETTLYKIFIGGQWGKHRYLGYELSRLFERAEVMDIIESSMLFFKKEGKTGERFRQTIDRVGIDTAEKIITSKKLLDQKEEIIKME</sequence>
<keyword evidence="3" id="KW-0408">Iron</keyword>
<protein>
    <submittedName>
        <fullName evidence="6">(4Fe-4S)-binding protein</fullName>
    </submittedName>
</protein>
<dbReference type="Gene3D" id="3.30.70.3340">
    <property type="match status" value="1"/>
</dbReference>
<dbReference type="InterPro" id="IPR017896">
    <property type="entry name" value="4Fe4S_Fe-S-bd"/>
</dbReference>
<dbReference type="PROSITE" id="PS51379">
    <property type="entry name" value="4FE4S_FER_2"/>
    <property type="match status" value="2"/>
</dbReference>
<dbReference type="GO" id="GO:0016002">
    <property type="term" value="F:sulfite reductase activity"/>
    <property type="evidence" value="ECO:0007669"/>
    <property type="project" value="TreeGrafter"/>
</dbReference>
<dbReference type="SUPFAM" id="SSF54862">
    <property type="entry name" value="4Fe-4S ferredoxins"/>
    <property type="match status" value="1"/>
</dbReference>
<keyword evidence="2" id="KW-0479">Metal-binding</keyword>
<keyword evidence="4" id="KW-0411">Iron-sulfur</keyword>
<dbReference type="InterPro" id="IPR005117">
    <property type="entry name" value="NiRdtase/SiRdtase_haem-b_fer"/>
</dbReference>
<evidence type="ECO:0000256" key="3">
    <source>
        <dbReference type="ARBA" id="ARBA00023004"/>
    </source>
</evidence>
<evidence type="ECO:0000313" key="6">
    <source>
        <dbReference type="EMBL" id="TQS84521.1"/>
    </source>
</evidence>
<dbReference type="InterPro" id="IPR017900">
    <property type="entry name" value="4Fe4S_Fe_S_CS"/>
</dbReference>
<dbReference type="GO" id="GO:0000103">
    <property type="term" value="P:sulfate assimilation"/>
    <property type="evidence" value="ECO:0007669"/>
    <property type="project" value="TreeGrafter"/>
</dbReference>
<dbReference type="SUPFAM" id="SSF56014">
    <property type="entry name" value="Nitrite and sulphite reductase 4Fe-4S domain-like"/>
    <property type="match status" value="1"/>
</dbReference>
<dbReference type="Proteomes" id="UP000752814">
    <property type="component" value="Unassembled WGS sequence"/>
</dbReference>
<dbReference type="GO" id="GO:0051539">
    <property type="term" value="F:4 iron, 4 sulfur cluster binding"/>
    <property type="evidence" value="ECO:0007669"/>
    <property type="project" value="UniProtKB-KW"/>
</dbReference>
<dbReference type="RefSeq" id="WP_400256383.1">
    <property type="nucleotide sequence ID" value="NZ_CAYAYE010000029.1"/>
</dbReference>
<dbReference type="GO" id="GO:0009337">
    <property type="term" value="C:sulfite reductase complex (NADPH)"/>
    <property type="evidence" value="ECO:0007669"/>
    <property type="project" value="TreeGrafter"/>
</dbReference>
<dbReference type="InterPro" id="IPR036136">
    <property type="entry name" value="Nit/Sulf_reduc_fer-like_dom_sf"/>
</dbReference>
<evidence type="ECO:0000256" key="2">
    <source>
        <dbReference type="ARBA" id="ARBA00022723"/>
    </source>
</evidence>
<dbReference type="EMBL" id="LVVT01000001">
    <property type="protein sequence ID" value="TQS84521.1"/>
    <property type="molecule type" value="Genomic_DNA"/>
</dbReference>
<dbReference type="PROSITE" id="PS00198">
    <property type="entry name" value="4FE4S_FER_1"/>
    <property type="match status" value="1"/>
</dbReference>
<organism evidence="6 7">
    <name type="scientific">Candidatus Methanomassiliicoccus intestinalis</name>
    <dbReference type="NCBI Taxonomy" id="1406512"/>
    <lineage>
        <taxon>Archaea</taxon>
        <taxon>Methanobacteriati</taxon>
        <taxon>Thermoplasmatota</taxon>
        <taxon>Thermoplasmata</taxon>
        <taxon>Methanomassiliicoccales</taxon>
        <taxon>Methanomassiliicoccaceae</taxon>
        <taxon>Methanomassiliicoccus</taxon>
    </lineage>
</organism>
<comment type="caution">
    <text evidence="6">The sequence shown here is derived from an EMBL/GenBank/DDBJ whole genome shotgun (WGS) entry which is preliminary data.</text>
</comment>
<dbReference type="Pfam" id="PF03460">
    <property type="entry name" value="NIR_SIR_ferr"/>
    <property type="match status" value="1"/>
</dbReference>
<gene>
    <name evidence="6" type="ORF">A3207_00300</name>
</gene>
<evidence type="ECO:0000259" key="5">
    <source>
        <dbReference type="PROSITE" id="PS51379"/>
    </source>
</evidence>
<dbReference type="InterPro" id="IPR045169">
    <property type="entry name" value="NO2/SO3_Rdtase_4Fe4S_prot"/>
</dbReference>
<dbReference type="Pfam" id="PF01077">
    <property type="entry name" value="NIR_SIR"/>
    <property type="match status" value="1"/>
</dbReference>
<dbReference type="SUPFAM" id="SSF55124">
    <property type="entry name" value="Nitrite/Sulfite reductase N-terminal domain-like"/>
    <property type="match status" value="1"/>
</dbReference>
<dbReference type="AlphaFoldDB" id="A0A8J8PF96"/>
<reference evidence="6" key="1">
    <citation type="submission" date="2016-03" db="EMBL/GenBank/DDBJ databases">
        <authorList>
            <person name="Borrel G."/>
            <person name="Mccann A."/>
            <person name="O'Toole P.W."/>
        </authorList>
    </citation>
    <scope>NUCLEOTIDE SEQUENCE</scope>
    <source>
        <strain evidence="6">183</strain>
    </source>
</reference>
<accession>A0A8J8PF96</accession>
<dbReference type="Gene3D" id="3.30.70.20">
    <property type="match status" value="1"/>
</dbReference>
<feature type="domain" description="4Fe-4S ferredoxin-type" evidence="5">
    <location>
        <begin position="192"/>
        <end position="221"/>
    </location>
</feature>
<proteinExistence type="predicted"/>
<dbReference type="PANTHER" id="PTHR11493:SF54">
    <property type="entry name" value="ANAEROBIC SULFITE REDUCTASE SUBUNIT C"/>
    <property type="match status" value="1"/>
</dbReference>
<dbReference type="GO" id="GO:0046872">
    <property type="term" value="F:metal ion binding"/>
    <property type="evidence" value="ECO:0007669"/>
    <property type="project" value="UniProtKB-KW"/>
</dbReference>
<evidence type="ECO:0000256" key="1">
    <source>
        <dbReference type="ARBA" id="ARBA00022485"/>
    </source>
</evidence>
<dbReference type="PANTHER" id="PTHR11493">
    <property type="entry name" value="SULFITE REDUCTASE [NADPH] SUBUNIT BETA-RELATED"/>
    <property type="match status" value="1"/>
</dbReference>
<keyword evidence="1" id="KW-0004">4Fe-4S</keyword>
<dbReference type="Gene3D" id="3.30.413.10">
    <property type="entry name" value="Sulfite Reductase Hemoprotein, domain 1"/>
    <property type="match status" value="1"/>
</dbReference>
<dbReference type="Pfam" id="PF00037">
    <property type="entry name" value="Fer4"/>
    <property type="match status" value="1"/>
</dbReference>
<dbReference type="InterPro" id="IPR045854">
    <property type="entry name" value="NO2/SO3_Rdtase_4Fe4S_sf"/>
</dbReference>